<feature type="compositionally biased region" description="Basic residues" evidence="2">
    <location>
        <begin position="599"/>
        <end position="612"/>
    </location>
</feature>
<feature type="compositionally biased region" description="Basic and acidic residues" evidence="2">
    <location>
        <begin position="392"/>
        <end position="402"/>
    </location>
</feature>
<name>A0AAV2U1E2_CALDB</name>
<dbReference type="AlphaFoldDB" id="A0AAV2U1E2"/>
<dbReference type="EMBL" id="CAXLJL010000823">
    <property type="protein sequence ID" value="CAL5141240.1"/>
    <property type="molecule type" value="Genomic_DNA"/>
</dbReference>
<dbReference type="Gene3D" id="3.40.50.150">
    <property type="entry name" value="Vaccinia Virus protein VP39"/>
    <property type="match status" value="2"/>
</dbReference>
<dbReference type="InterPro" id="IPR029063">
    <property type="entry name" value="SAM-dependent_MTases_sf"/>
</dbReference>
<feature type="compositionally biased region" description="Basic and acidic residues" evidence="2">
    <location>
        <begin position="233"/>
        <end position="245"/>
    </location>
</feature>
<dbReference type="PANTHER" id="PTHR11579:SF9">
    <property type="entry name" value="PROTEIN-L-ISOASPARTATE O-METHYLTRANSFERASE"/>
    <property type="match status" value="1"/>
</dbReference>
<dbReference type="GO" id="GO:0004719">
    <property type="term" value="F:protein-L-isoaspartate (D-aspartate) O-methyltransferase activity"/>
    <property type="evidence" value="ECO:0007669"/>
    <property type="project" value="InterPro"/>
</dbReference>
<comment type="caution">
    <text evidence="3">The sequence shown here is derived from an EMBL/GenBank/DDBJ whole genome shotgun (WGS) entry which is preliminary data.</text>
</comment>
<reference evidence="3" key="1">
    <citation type="submission" date="2024-06" db="EMBL/GenBank/DDBJ databases">
        <authorList>
            <person name="Liu X."/>
            <person name="Lenzi L."/>
            <person name="Haldenby T S."/>
            <person name="Uol C."/>
        </authorList>
    </citation>
    <scope>NUCLEOTIDE SEQUENCE</scope>
</reference>
<feature type="compositionally biased region" description="Polar residues" evidence="2">
    <location>
        <begin position="581"/>
        <end position="596"/>
    </location>
</feature>
<feature type="compositionally biased region" description="Polar residues" evidence="2">
    <location>
        <begin position="528"/>
        <end position="559"/>
    </location>
</feature>
<feature type="compositionally biased region" description="Acidic residues" evidence="2">
    <location>
        <begin position="199"/>
        <end position="208"/>
    </location>
</feature>
<dbReference type="Pfam" id="PF01135">
    <property type="entry name" value="PCMT"/>
    <property type="match status" value="1"/>
</dbReference>
<feature type="compositionally biased region" description="Polar residues" evidence="2">
    <location>
        <begin position="465"/>
        <end position="482"/>
    </location>
</feature>
<feature type="compositionally biased region" description="Acidic residues" evidence="2">
    <location>
        <begin position="442"/>
        <end position="455"/>
    </location>
</feature>
<dbReference type="GO" id="GO:0005737">
    <property type="term" value="C:cytoplasm"/>
    <property type="evidence" value="ECO:0007669"/>
    <property type="project" value="TreeGrafter"/>
</dbReference>
<dbReference type="SUPFAM" id="SSF53335">
    <property type="entry name" value="S-adenosyl-L-methionine-dependent methyltransferases"/>
    <property type="match status" value="1"/>
</dbReference>
<feature type="region of interest" description="Disordered" evidence="2">
    <location>
        <begin position="526"/>
        <end position="617"/>
    </location>
</feature>
<protein>
    <submittedName>
        <fullName evidence="3">Uncharacterized protein</fullName>
    </submittedName>
</protein>
<dbReference type="InterPro" id="IPR000682">
    <property type="entry name" value="PCMT"/>
</dbReference>
<gene>
    <name evidence="3" type="ORF">CDAUBV1_LOCUS16498</name>
</gene>
<evidence type="ECO:0000313" key="3">
    <source>
        <dbReference type="EMBL" id="CAL5141240.1"/>
    </source>
</evidence>
<feature type="compositionally biased region" description="Basic and acidic residues" evidence="2">
    <location>
        <begin position="560"/>
        <end position="580"/>
    </location>
</feature>
<evidence type="ECO:0000256" key="1">
    <source>
        <dbReference type="ARBA" id="ARBA00005369"/>
    </source>
</evidence>
<proteinExistence type="inferred from homology"/>
<evidence type="ECO:0000256" key="2">
    <source>
        <dbReference type="SAM" id="MobiDB-lite"/>
    </source>
</evidence>
<feature type="region of interest" description="Disordered" evidence="2">
    <location>
        <begin position="168"/>
        <end position="274"/>
    </location>
</feature>
<dbReference type="PANTHER" id="PTHR11579">
    <property type="entry name" value="PROTEIN-L-ISOASPARTATE O-METHYLTRANSFERASE"/>
    <property type="match status" value="1"/>
</dbReference>
<evidence type="ECO:0000313" key="4">
    <source>
        <dbReference type="Proteomes" id="UP001497525"/>
    </source>
</evidence>
<comment type="similarity">
    <text evidence="1">Belongs to the methyltransferase superfamily. L-isoaspartyl/D-aspartyl protein methyltransferase family.</text>
</comment>
<organism evidence="3 4">
    <name type="scientific">Calicophoron daubneyi</name>
    <name type="common">Rumen fluke</name>
    <name type="synonym">Paramphistomum daubneyi</name>
    <dbReference type="NCBI Taxonomy" id="300641"/>
    <lineage>
        <taxon>Eukaryota</taxon>
        <taxon>Metazoa</taxon>
        <taxon>Spiralia</taxon>
        <taxon>Lophotrochozoa</taxon>
        <taxon>Platyhelminthes</taxon>
        <taxon>Trematoda</taxon>
        <taxon>Digenea</taxon>
        <taxon>Plagiorchiida</taxon>
        <taxon>Pronocephalata</taxon>
        <taxon>Paramphistomoidea</taxon>
        <taxon>Paramphistomidae</taxon>
        <taxon>Calicophoron</taxon>
    </lineage>
</organism>
<accession>A0AAV2U1E2</accession>
<feature type="region of interest" description="Disordered" evidence="2">
    <location>
        <begin position="390"/>
        <end position="482"/>
    </location>
</feature>
<dbReference type="Proteomes" id="UP001497525">
    <property type="component" value="Unassembled WGS sequence"/>
</dbReference>
<sequence length="646" mass="72622">MGANASRGRDNESLMDKLVESGYTLPPDLERAMRLVDRGNYFGERSSRAYMDLAWRAGTLHLSAPSIYISVLKNLDLAPGQRFLNIGSGSGYLSTIVGLILGYDGLSHGIELIESNVQFSRNQLETFLAESDAPLERNFCRPYFMHGNIFDLVSPPELNLPQQLNEYEELTERPTPSGPVDVEASNGELDSLPQPHVEPEDDEEEEEDREMREGSPSPQPRPNAVDNIEEEHPEEHENDHEERHPISWNGTFPIEPPPFVDAHERNGTESPSDSDLAEWLTYDRIYVGAAVQNRAQLWSILRLLRVGGILVAPVQDELVKITRLSADRISGVNLLSVSFAPLLSARPENKVRFHLPPKPEVPRLVQLCARMLRDRLRELIEQRHKGRPTLGRLEEIKDDDKNKTHRSRTQTADDEGAVQVENGNETATPNGACPSDSYQASDMEDESDDAEEEDDHPPKPDRDASTASEGSENSLSSADSTSENRGMARLLIFMFSLLRGLNESSHPEQARGSDQESRIQFQFHVSDDLTSGSHGDSQGRSETAQPASTEGDSVATNETEPLRTDQPNETRERRRVEVDNSGRTPVVTETISAQSTERPKKRAKKTKRRPNLKYHPPSYRYRDEMRKILLEELHVSEFFVRAVLTL</sequence>